<protein>
    <submittedName>
        <fullName evidence="1">Uncharacterized protein</fullName>
    </submittedName>
</protein>
<dbReference type="EMBL" id="HACM01001282">
    <property type="protein sequence ID" value="CRZ01724.1"/>
    <property type="molecule type" value="Transcribed_RNA"/>
</dbReference>
<sequence length="118" mass="13887">TNETQITKRTEALNKTAIEFRKQYVKAKSKHLTKLVKTSFEDKTGAQIWRLVKQVSPQTNKRRNKYETYTNEAKEEVENIASKFEEIYCAPDLTLTEIEKMEHELLLAELLKERLKTP</sequence>
<feature type="non-terminal residue" evidence="1">
    <location>
        <position position="1"/>
    </location>
</feature>
<feature type="non-terminal residue" evidence="1">
    <location>
        <position position="118"/>
    </location>
</feature>
<accession>A0A0H5R1N8</accession>
<reference evidence="1" key="1">
    <citation type="submission" date="2015-04" db="EMBL/GenBank/DDBJ databases">
        <title>The genome sequence of the plant pathogenic Rhizarian Plasmodiophora brassicae reveals insights in its biotrophic life cycle and the origin of chitin synthesis.</title>
        <authorList>
            <person name="Schwelm A."/>
            <person name="Fogelqvist J."/>
            <person name="Knaust A."/>
            <person name="Julke S."/>
            <person name="Lilja T."/>
            <person name="Dhandapani V."/>
            <person name="Bonilla-Rosso G."/>
            <person name="Karlsson M."/>
            <person name="Shevchenko A."/>
            <person name="Choi S.R."/>
            <person name="Kim H.G."/>
            <person name="Park J.Y."/>
            <person name="Lim Y.P."/>
            <person name="Ludwig-Muller J."/>
            <person name="Dixelius C."/>
        </authorList>
    </citation>
    <scope>NUCLEOTIDE SEQUENCE</scope>
    <source>
        <tissue evidence="1">Potato root galls</tissue>
    </source>
</reference>
<evidence type="ECO:0000313" key="1">
    <source>
        <dbReference type="EMBL" id="CRZ01724.1"/>
    </source>
</evidence>
<name>A0A0H5R1N8_9EUKA</name>
<organism evidence="1">
    <name type="scientific">Spongospora subterranea</name>
    <dbReference type="NCBI Taxonomy" id="70186"/>
    <lineage>
        <taxon>Eukaryota</taxon>
        <taxon>Sar</taxon>
        <taxon>Rhizaria</taxon>
        <taxon>Endomyxa</taxon>
        <taxon>Phytomyxea</taxon>
        <taxon>Plasmodiophorida</taxon>
        <taxon>Plasmodiophoridae</taxon>
        <taxon>Spongospora</taxon>
    </lineage>
</organism>
<dbReference type="AlphaFoldDB" id="A0A0H5R1N8"/>
<proteinExistence type="predicted"/>